<feature type="transmembrane region" description="Helical" evidence="24">
    <location>
        <begin position="134"/>
        <end position="155"/>
    </location>
</feature>
<evidence type="ECO:0000256" key="13">
    <source>
        <dbReference type="ARBA" id="ARBA00022989"/>
    </source>
</evidence>
<evidence type="ECO:0000256" key="4">
    <source>
        <dbReference type="ARBA" id="ARBA00005189"/>
    </source>
</evidence>
<dbReference type="GO" id="GO:0016024">
    <property type="term" value="P:CDP-diacylglycerol biosynthetic process"/>
    <property type="evidence" value="ECO:0007669"/>
    <property type="project" value="TreeGrafter"/>
</dbReference>
<dbReference type="PANTHER" id="PTHR46382:SF1">
    <property type="entry name" value="PHOSPHATIDATE CYTIDYLYLTRANSFERASE"/>
    <property type="match status" value="1"/>
</dbReference>
<keyword evidence="14" id="KW-0443">Lipid metabolism</keyword>
<feature type="transmembrane region" description="Helical" evidence="24">
    <location>
        <begin position="108"/>
        <end position="128"/>
    </location>
</feature>
<reference evidence="25" key="1">
    <citation type="submission" date="2015-09" db="EMBL/GenBank/DDBJ databases">
        <authorList>
            <consortium name="Pathogen Informatics"/>
        </authorList>
    </citation>
    <scope>NUCLEOTIDE SEQUENCE</scope>
    <source>
        <strain evidence="25">2789STDY5834896</strain>
    </source>
</reference>
<evidence type="ECO:0000256" key="2">
    <source>
        <dbReference type="ARBA" id="ARBA00004651"/>
    </source>
</evidence>
<keyword evidence="17" id="KW-1208">Phospholipid metabolism</keyword>
<dbReference type="PANTHER" id="PTHR46382">
    <property type="entry name" value="PHOSPHATIDATE CYTIDYLYLTRANSFERASE"/>
    <property type="match status" value="1"/>
</dbReference>
<dbReference type="GO" id="GO:0004605">
    <property type="term" value="F:phosphatidate cytidylyltransferase activity"/>
    <property type="evidence" value="ECO:0007669"/>
    <property type="project" value="UniProtKB-EC"/>
</dbReference>
<evidence type="ECO:0000256" key="11">
    <source>
        <dbReference type="ARBA" id="ARBA00022692"/>
    </source>
</evidence>
<evidence type="ECO:0000256" key="5">
    <source>
        <dbReference type="ARBA" id="ARBA00010185"/>
    </source>
</evidence>
<keyword evidence="11 24" id="KW-0812">Transmembrane</keyword>
<dbReference type="AlphaFoldDB" id="A0A1C6H0M1"/>
<feature type="transmembrane region" description="Helical" evidence="24">
    <location>
        <begin position="257"/>
        <end position="275"/>
    </location>
</feature>
<keyword evidence="12 25" id="KW-0548">Nucleotidyltransferase</keyword>
<evidence type="ECO:0000256" key="3">
    <source>
        <dbReference type="ARBA" id="ARBA00005119"/>
    </source>
</evidence>
<dbReference type="EC" id="2.7.7.41" evidence="6"/>
<keyword evidence="8" id="KW-1003">Cell membrane</keyword>
<proteinExistence type="inferred from homology"/>
<evidence type="ECO:0000256" key="18">
    <source>
        <dbReference type="ARBA" id="ARBA00029893"/>
    </source>
</evidence>
<evidence type="ECO:0000256" key="7">
    <source>
        <dbReference type="ARBA" id="ARBA00019373"/>
    </source>
</evidence>
<dbReference type="EMBL" id="FMHG01000001">
    <property type="protein sequence ID" value="SCJ50915.1"/>
    <property type="molecule type" value="Genomic_DNA"/>
</dbReference>
<feature type="transmembrane region" description="Helical" evidence="24">
    <location>
        <begin position="76"/>
        <end position="96"/>
    </location>
</feature>
<accession>A0A1C6H0M1</accession>
<comment type="pathway">
    <text evidence="4">Lipid metabolism.</text>
</comment>
<evidence type="ECO:0000256" key="15">
    <source>
        <dbReference type="ARBA" id="ARBA00023136"/>
    </source>
</evidence>
<evidence type="ECO:0000256" key="10">
    <source>
        <dbReference type="ARBA" id="ARBA00022679"/>
    </source>
</evidence>
<comment type="pathway">
    <text evidence="3">Phospholipid metabolism; CDP-diacylglycerol biosynthesis; CDP-diacylglycerol from sn-glycerol 3-phosphate: step 3/3.</text>
</comment>
<evidence type="ECO:0000256" key="14">
    <source>
        <dbReference type="ARBA" id="ARBA00023098"/>
    </source>
</evidence>
<sequence>MKTRILSAMGGLVVLAIAVLLFDTVFFNAIIGAIVLLAIFEVCRAVKLKQHLGLYLWCGLFGLFVVFYEYLPLSGFLPFLAGLFCFTVGVLSFTVFHFQDVPYANVAMLYLETMAILFGFGSAVYMRTAFGPDALFLLFVALGSAWLTDSGAYFCGRLFGKHKMSPHVSPNKTVEGAVGGVVVCALLMAGIAALYTHFNDGVSSINHLYLALTVAVASLLGMMGDLVASSLKRQMQIKDYGNIMPGHGGAMDRFDSVLFTAPTVLFMASFLPIIAR</sequence>
<keyword evidence="10 25" id="KW-0808">Transferase</keyword>
<evidence type="ECO:0000256" key="8">
    <source>
        <dbReference type="ARBA" id="ARBA00022475"/>
    </source>
</evidence>
<name>A0A1C6H0M1_9FIRM</name>
<evidence type="ECO:0000256" key="9">
    <source>
        <dbReference type="ARBA" id="ARBA00022516"/>
    </source>
</evidence>
<feature type="transmembrane region" description="Helical" evidence="24">
    <location>
        <begin position="208"/>
        <end position="228"/>
    </location>
</feature>
<evidence type="ECO:0000256" key="20">
    <source>
        <dbReference type="ARBA" id="ARBA00032253"/>
    </source>
</evidence>
<gene>
    <name evidence="25" type="primary">cdsA</name>
    <name evidence="25" type="ORF">SAMEA3545359_00620</name>
</gene>
<evidence type="ECO:0000256" key="23">
    <source>
        <dbReference type="ARBA" id="ARBA00033406"/>
    </source>
</evidence>
<dbReference type="Pfam" id="PF01148">
    <property type="entry name" value="CTP_transf_1"/>
    <property type="match status" value="1"/>
</dbReference>
<evidence type="ECO:0000256" key="24">
    <source>
        <dbReference type="SAM" id="Phobius"/>
    </source>
</evidence>
<evidence type="ECO:0000256" key="12">
    <source>
        <dbReference type="ARBA" id="ARBA00022695"/>
    </source>
</evidence>
<evidence type="ECO:0000256" key="17">
    <source>
        <dbReference type="ARBA" id="ARBA00023264"/>
    </source>
</evidence>
<feature type="transmembrane region" description="Helical" evidence="24">
    <location>
        <begin position="12"/>
        <end position="40"/>
    </location>
</feature>
<evidence type="ECO:0000256" key="16">
    <source>
        <dbReference type="ARBA" id="ARBA00023209"/>
    </source>
</evidence>
<keyword evidence="13 24" id="KW-1133">Transmembrane helix</keyword>
<evidence type="ECO:0000256" key="21">
    <source>
        <dbReference type="ARBA" id="ARBA00032396"/>
    </source>
</evidence>
<organism evidence="25">
    <name type="scientific">uncultured Anaerotruncus sp</name>
    <dbReference type="NCBI Taxonomy" id="905011"/>
    <lineage>
        <taxon>Bacteria</taxon>
        <taxon>Bacillati</taxon>
        <taxon>Bacillota</taxon>
        <taxon>Clostridia</taxon>
        <taxon>Eubacteriales</taxon>
        <taxon>Oscillospiraceae</taxon>
        <taxon>Anaerotruncus</taxon>
        <taxon>environmental samples</taxon>
    </lineage>
</organism>
<evidence type="ECO:0000256" key="1">
    <source>
        <dbReference type="ARBA" id="ARBA00001698"/>
    </source>
</evidence>
<evidence type="ECO:0000256" key="6">
    <source>
        <dbReference type="ARBA" id="ARBA00012487"/>
    </source>
</evidence>
<keyword evidence="15 24" id="KW-0472">Membrane</keyword>
<comment type="catalytic activity">
    <reaction evidence="1">
        <text>a 1,2-diacyl-sn-glycero-3-phosphate + CTP + H(+) = a CDP-1,2-diacyl-sn-glycerol + diphosphate</text>
        <dbReference type="Rhea" id="RHEA:16229"/>
        <dbReference type="ChEBI" id="CHEBI:15378"/>
        <dbReference type="ChEBI" id="CHEBI:33019"/>
        <dbReference type="ChEBI" id="CHEBI:37563"/>
        <dbReference type="ChEBI" id="CHEBI:58332"/>
        <dbReference type="ChEBI" id="CHEBI:58608"/>
        <dbReference type="EC" id="2.7.7.41"/>
    </reaction>
</comment>
<protein>
    <recommendedName>
        <fullName evidence="7">Phosphatidate cytidylyltransferase</fullName>
        <ecNumber evidence="6">2.7.7.41</ecNumber>
    </recommendedName>
    <alternativeName>
        <fullName evidence="20">CDP-DAG synthase</fullName>
    </alternativeName>
    <alternativeName>
        <fullName evidence="22">CDP-DG synthase</fullName>
    </alternativeName>
    <alternativeName>
        <fullName evidence="18">CDP-diacylglycerol synthase</fullName>
    </alternativeName>
    <alternativeName>
        <fullName evidence="21">CDP-diglyceride pyrophosphorylase</fullName>
    </alternativeName>
    <alternativeName>
        <fullName evidence="23">CDP-diglyceride synthase</fullName>
    </alternativeName>
    <alternativeName>
        <fullName evidence="19">CTP:phosphatidate cytidylyltransferase</fullName>
    </alternativeName>
</protein>
<evidence type="ECO:0000256" key="22">
    <source>
        <dbReference type="ARBA" id="ARBA00032743"/>
    </source>
</evidence>
<feature type="transmembrane region" description="Helical" evidence="24">
    <location>
        <begin position="176"/>
        <end position="196"/>
    </location>
</feature>
<keyword evidence="16" id="KW-0594">Phospholipid biosynthesis</keyword>
<dbReference type="GO" id="GO:0005886">
    <property type="term" value="C:plasma membrane"/>
    <property type="evidence" value="ECO:0007669"/>
    <property type="project" value="UniProtKB-SubCell"/>
</dbReference>
<keyword evidence="9" id="KW-0444">Lipid biosynthesis</keyword>
<comment type="similarity">
    <text evidence="5">Belongs to the CDS family.</text>
</comment>
<evidence type="ECO:0000256" key="19">
    <source>
        <dbReference type="ARBA" id="ARBA00031825"/>
    </source>
</evidence>
<feature type="transmembrane region" description="Helical" evidence="24">
    <location>
        <begin position="52"/>
        <end position="70"/>
    </location>
</feature>
<evidence type="ECO:0000313" key="25">
    <source>
        <dbReference type="EMBL" id="SCJ50915.1"/>
    </source>
</evidence>
<comment type="subcellular location">
    <subcellularLocation>
        <location evidence="2">Cell membrane</location>
        <topology evidence="2">Multi-pass membrane protein</topology>
    </subcellularLocation>
</comment>